<feature type="compositionally biased region" description="Basic and acidic residues" evidence="1">
    <location>
        <begin position="65"/>
        <end position="79"/>
    </location>
</feature>
<dbReference type="AlphaFoldDB" id="A0A8M1GTR3"/>
<feature type="compositionally biased region" description="Basic and acidic residues" evidence="1">
    <location>
        <begin position="437"/>
        <end position="447"/>
    </location>
</feature>
<feature type="region of interest" description="Disordered" evidence="1">
    <location>
        <begin position="1"/>
        <end position="297"/>
    </location>
</feature>
<name>A0A8M1GTR3_URSMA</name>
<gene>
    <name evidence="3" type="primary">LOC121105636</name>
</gene>
<feature type="compositionally biased region" description="Low complexity" evidence="1">
    <location>
        <begin position="519"/>
        <end position="531"/>
    </location>
</feature>
<protein>
    <submittedName>
        <fullName evidence="3">Basic proline-rich protein-like</fullName>
    </submittedName>
</protein>
<dbReference type="KEGG" id="umr:121105636"/>
<feature type="region of interest" description="Disordered" evidence="1">
    <location>
        <begin position="349"/>
        <end position="542"/>
    </location>
</feature>
<dbReference type="OrthoDB" id="10618071at2759"/>
<evidence type="ECO:0000313" key="3">
    <source>
        <dbReference type="RefSeq" id="XP_040499111.1"/>
    </source>
</evidence>
<organism evidence="2 3">
    <name type="scientific">Ursus maritimus</name>
    <name type="common">Polar bear</name>
    <name type="synonym">Thalarctos maritimus</name>
    <dbReference type="NCBI Taxonomy" id="29073"/>
    <lineage>
        <taxon>Eukaryota</taxon>
        <taxon>Metazoa</taxon>
        <taxon>Chordata</taxon>
        <taxon>Craniata</taxon>
        <taxon>Vertebrata</taxon>
        <taxon>Euteleostomi</taxon>
        <taxon>Mammalia</taxon>
        <taxon>Eutheria</taxon>
        <taxon>Laurasiatheria</taxon>
        <taxon>Carnivora</taxon>
        <taxon>Caniformia</taxon>
        <taxon>Ursidae</taxon>
        <taxon>Ursus</taxon>
    </lineage>
</organism>
<dbReference type="RefSeq" id="XP_040499111.1">
    <property type="nucleotide sequence ID" value="XM_040643177.1"/>
</dbReference>
<sequence>MSGTFAQATSAGTARPGSVLGQRLREKGARARGALAQRPPSPNEPRATAGSGGGLRPRGAWGPEGRPEGTERPKEEKQRGAGGRGARPSESPGPRGTSLPLPEAPPTTRFGGAARRPGPAPKKARTPGCASRKRGHGDRAPPPTTRAELLFPRRRSPWGQRGGSWSSGSSAAAESQPPPPPHRHALREAATLFPRSPRGSASHLHAGAPEDDTEVCPPLCPHLHREQGHPRPPSPRRQPPLPTRASPILRLRGRLATAFRPRGPPLPRLSATRPPPPRPPEPGRGAQVGGLRRACARASSRAPVRALGGGAAASSAPVRAPRGFPSIFPRAVERLGVFRLFRRARECAREGPPLLPARPSAPRSPPLLPARLRAPSVPLAASRVPGVLRHGQARAGEYPLRRRPRGSALPQPAAERAAGPWHSPSSVEAQPLRGARRGFEPRGREQPRPPPGARAHGRAASGLEREPAPPPVPAPGRGLRLRAEPSSARRARPLPGPRLTLSRTPRVPADAGAQGVESGARTAPRGGAPTTRRPRLHLVNTV</sequence>
<reference evidence="3" key="1">
    <citation type="submission" date="2025-08" db="UniProtKB">
        <authorList>
            <consortium name="RefSeq"/>
        </authorList>
    </citation>
    <scope>IDENTIFICATION</scope>
    <source>
        <tissue evidence="3">Whole blood</tissue>
    </source>
</reference>
<evidence type="ECO:0000256" key="1">
    <source>
        <dbReference type="SAM" id="MobiDB-lite"/>
    </source>
</evidence>
<feature type="compositionally biased region" description="Low complexity" evidence="1">
    <location>
        <begin position="107"/>
        <end position="117"/>
    </location>
</feature>
<keyword evidence="2" id="KW-1185">Reference proteome</keyword>
<feature type="compositionally biased region" description="Pro residues" evidence="1">
    <location>
        <begin position="230"/>
        <end position="242"/>
    </location>
</feature>
<accession>A0A8M1GTR3</accession>
<feature type="compositionally biased region" description="Pro residues" evidence="1">
    <location>
        <begin position="262"/>
        <end position="282"/>
    </location>
</feature>
<evidence type="ECO:0000313" key="2">
    <source>
        <dbReference type="Proteomes" id="UP000261680"/>
    </source>
</evidence>
<dbReference type="GeneID" id="121105636"/>
<dbReference type="Proteomes" id="UP000261680">
    <property type="component" value="Unplaced"/>
</dbReference>
<proteinExistence type="predicted"/>
<feature type="compositionally biased region" description="Low complexity" evidence="1">
    <location>
        <begin position="157"/>
        <end position="175"/>
    </location>
</feature>
<feature type="compositionally biased region" description="Low complexity" evidence="1">
    <location>
        <begin position="369"/>
        <end position="381"/>
    </location>
</feature>
<feature type="compositionally biased region" description="Polar residues" evidence="1">
    <location>
        <begin position="1"/>
        <end position="12"/>
    </location>
</feature>